<sequence length="979" mass="109120">MALIDTETISPCSVAPSISIQSHQESSPDAGSPVLLYEHGIRYIDCGGADFELNPASNTDEREHKHELPMGNDEIRDWGSLDTISAVGFEDAVAHKQGLENREYFEAATPKDKDCDTSLPASSKPFYKWIRTLHKRAVRRRAGLDCEGDPAPYSLDMDGESSLIWGSAHHRQSSSGSSFGFVTAVKSASISLTSASVLTRSRKNTIRSSRGHSRTDRSSRASVSGARLSEDSFCPERQMLMDPVVMERSLQRRRILEELISTEESYIGDVRFLMNVYVTILASLPTLPAGLRSSINRNLTDIVELHEEMLGDLHRAVPHSEYTQLELPRPMAPPGAAVRGHHRWRSLDAVPEDKDGISWLRDCPGMLADPQTVAEVAKIFSKKMNRFFIYEEYGAKYELMIKDVASAQRTMPRWQSCQKGLEVLAASLGSVNSQSDRSRKSLTIGDLLVKPIQRVCKYPLLFAELLKYTPVVDCPYSHMEIENTLIRLREATGEINRATDDARIKSILEKTWILQDRLVFPNQQLDAASKNRIRSFGHIQLCGALHVCWQTKEGVNGQYMVALLYKEWICLATASRIDQIYTIQACIALSNVKVEEVDNGRGLQCHTAPYSWKIVFICDHQLYEMILTACTPKEELEWRTRLGNQNLADNQDQTQPVIFSSLSLNIKTLGTVFRKPGTIARRISIHRATTVGPKSPLCQVILKNTSVIKDAPSSGAGSQINRSQSLLTTNSRIPVLAPSRGERARLEALLSDVWTRDILPFPGITARSRSEHLVRSSASSVMRKLSVVSIAGTFTKRSTSLASLQPQQQQRNPKGGAEDEGFYVSRRAKDAVTTAVIKSCSDSEDTSRSLLSVIPDEAERCSPLPPCAVNNAEWHADLFRMVHHRLDRVWAASEGDAEKMGLYAEGLRESSANSSASRPPSSQHSNLDNMCTKDSNKENGFLPPSPPQELCRVASHSHKLSSRWLHREVVVQSIRNMFR</sequence>
<dbReference type="PANTHER" id="PTHR45818:SF3">
    <property type="entry name" value="PROTEIN VAV"/>
    <property type="match status" value="1"/>
</dbReference>
<evidence type="ECO:0000313" key="3">
    <source>
        <dbReference type="EMBL" id="KAK3336497.1"/>
    </source>
</evidence>
<name>A0AAE0ML48_9PEZI</name>
<feature type="region of interest" description="Disordered" evidence="1">
    <location>
        <begin position="201"/>
        <end position="227"/>
    </location>
</feature>
<dbReference type="Pfam" id="PF00621">
    <property type="entry name" value="RhoGEF"/>
    <property type="match status" value="1"/>
</dbReference>
<dbReference type="SMART" id="SM00325">
    <property type="entry name" value="RhoGEF"/>
    <property type="match status" value="1"/>
</dbReference>
<dbReference type="PROSITE" id="PS50010">
    <property type="entry name" value="DH_2"/>
    <property type="match status" value="1"/>
</dbReference>
<keyword evidence="4" id="KW-1185">Reference proteome</keyword>
<proteinExistence type="predicted"/>
<protein>
    <recommendedName>
        <fullName evidence="2">DH domain-containing protein</fullName>
    </recommendedName>
</protein>
<comment type="caution">
    <text evidence="3">The sequence shown here is derived from an EMBL/GenBank/DDBJ whole genome shotgun (WGS) entry which is preliminary data.</text>
</comment>
<dbReference type="PANTHER" id="PTHR45818">
    <property type="entry name" value="PROTEIN VAV"/>
    <property type="match status" value="1"/>
</dbReference>
<dbReference type="Proteomes" id="UP001286456">
    <property type="component" value="Unassembled WGS sequence"/>
</dbReference>
<dbReference type="GO" id="GO:0005737">
    <property type="term" value="C:cytoplasm"/>
    <property type="evidence" value="ECO:0007669"/>
    <property type="project" value="TreeGrafter"/>
</dbReference>
<reference evidence="3" key="1">
    <citation type="journal article" date="2023" name="Mol. Phylogenet. Evol.">
        <title>Genome-scale phylogeny and comparative genomics of the fungal order Sordariales.</title>
        <authorList>
            <person name="Hensen N."/>
            <person name="Bonometti L."/>
            <person name="Westerberg I."/>
            <person name="Brannstrom I.O."/>
            <person name="Guillou S."/>
            <person name="Cros-Aarteil S."/>
            <person name="Calhoun S."/>
            <person name="Haridas S."/>
            <person name="Kuo A."/>
            <person name="Mondo S."/>
            <person name="Pangilinan J."/>
            <person name="Riley R."/>
            <person name="LaButti K."/>
            <person name="Andreopoulos B."/>
            <person name="Lipzen A."/>
            <person name="Chen C."/>
            <person name="Yan M."/>
            <person name="Daum C."/>
            <person name="Ng V."/>
            <person name="Clum A."/>
            <person name="Steindorff A."/>
            <person name="Ohm R.A."/>
            <person name="Martin F."/>
            <person name="Silar P."/>
            <person name="Natvig D.O."/>
            <person name="Lalanne C."/>
            <person name="Gautier V."/>
            <person name="Ament-Velasquez S.L."/>
            <person name="Kruys A."/>
            <person name="Hutchinson M.I."/>
            <person name="Powell A.J."/>
            <person name="Barry K."/>
            <person name="Miller A.N."/>
            <person name="Grigoriev I.V."/>
            <person name="Debuchy R."/>
            <person name="Gladieux P."/>
            <person name="Hiltunen Thoren M."/>
            <person name="Johannesson H."/>
        </authorList>
    </citation>
    <scope>NUCLEOTIDE SEQUENCE</scope>
    <source>
        <strain evidence="3">SMH4131-1</strain>
    </source>
</reference>
<evidence type="ECO:0000256" key="1">
    <source>
        <dbReference type="SAM" id="MobiDB-lite"/>
    </source>
</evidence>
<feature type="region of interest" description="Disordered" evidence="1">
    <location>
        <begin position="799"/>
        <end position="819"/>
    </location>
</feature>
<evidence type="ECO:0000259" key="2">
    <source>
        <dbReference type="PROSITE" id="PS50010"/>
    </source>
</evidence>
<dbReference type="GO" id="GO:0005085">
    <property type="term" value="F:guanyl-nucleotide exchange factor activity"/>
    <property type="evidence" value="ECO:0007669"/>
    <property type="project" value="InterPro"/>
</dbReference>
<feature type="region of interest" description="Disordered" evidence="1">
    <location>
        <begin position="908"/>
        <end position="949"/>
    </location>
</feature>
<gene>
    <name evidence="3" type="ORF">B0T19DRAFT_40459</name>
</gene>
<accession>A0AAE0ML48</accession>
<dbReference type="InterPro" id="IPR035899">
    <property type="entry name" value="DBL_dom_sf"/>
</dbReference>
<reference evidence="3" key="2">
    <citation type="submission" date="2023-06" db="EMBL/GenBank/DDBJ databases">
        <authorList>
            <consortium name="Lawrence Berkeley National Laboratory"/>
            <person name="Haridas S."/>
            <person name="Hensen N."/>
            <person name="Bonometti L."/>
            <person name="Westerberg I."/>
            <person name="Brannstrom I.O."/>
            <person name="Guillou S."/>
            <person name="Cros-Aarteil S."/>
            <person name="Calhoun S."/>
            <person name="Kuo A."/>
            <person name="Mondo S."/>
            <person name="Pangilinan J."/>
            <person name="Riley R."/>
            <person name="Labutti K."/>
            <person name="Andreopoulos B."/>
            <person name="Lipzen A."/>
            <person name="Chen C."/>
            <person name="Yanf M."/>
            <person name="Daum C."/>
            <person name="Ng V."/>
            <person name="Clum A."/>
            <person name="Steindorff A."/>
            <person name="Ohm R."/>
            <person name="Martin F."/>
            <person name="Silar P."/>
            <person name="Natvig D."/>
            <person name="Lalanne C."/>
            <person name="Gautier V."/>
            <person name="Ament-Velasquez S.L."/>
            <person name="Kruys A."/>
            <person name="Hutchinson M.I."/>
            <person name="Powell A.J."/>
            <person name="Barry K."/>
            <person name="Miller A.N."/>
            <person name="Grigoriev I.V."/>
            <person name="Debuchy R."/>
            <person name="Gladieux P."/>
            <person name="Thoren M.H."/>
            <person name="Johannesson H."/>
        </authorList>
    </citation>
    <scope>NUCLEOTIDE SEQUENCE</scope>
    <source>
        <strain evidence="3">SMH4131-1</strain>
    </source>
</reference>
<dbReference type="AlphaFoldDB" id="A0AAE0ML48"/>
<feature type="compositionally biased region" description="Polar residues" evidence="1">
    <location>
        <begin position="799"/>
        <end position="812"/>
    </location>
</feature>
<feature type="compositionally biased region" description="Low complexity" evidence="1">
    <location>
        <begin position="910"/>
        <end position="926"/>
    </location>
</feature>
<feature type="compositionally biased region" description="Basic residues" evidence="1">
    <location>
        <begin position="201"/>
        <end position="212"/>
    </location>
</feature>
<evidence type="ECO:0000313" key="4">
    <source>
        <dbReference type="Proteomes" id="UP001286456"/>
    </source>
</evidence>
<dbReference type="EMBL" id="JAUEPO010000001">
    <property type="protein sequence ID" value="KAK3336497.1"/>
    <property type="molecule type" value="Genomic_DNA"/>
</dbReference>
<organism evidence="3 4">
    <name type="scientific">Cercophora scortea</name>
    <dbReference type="NCBI Taxonomy" id="314031"/>
    <lineage>
        <taxon>Eukaryota</taxon>
        <taxon>Fungi</taxon>
        <taxon>Dikarya</taxon>
        <taxon>Ascomycota</taxon>
        <taxon>Pezizomycotina</taxon>
        <taxon>Sordariomycetes</taxon>
        <taxon>Sordariomycetidae</taxon>
        <taxon>Sordariales</taxon>
        <taxon>Lasiosphaeriaceae</taxon>
        <taxon>Cercophora</taxon>
    </lineage>
</organism>
<feature type="domain" description="DH" evidence="2">
    <location>
        <begin position="251"/>
        <end position="498"/>
    </location>
</feature>
<dbReference type="InterPro" id="IPR000219">
    <property type="entry name" value="DH_dom"/>
</dbReference>
<dbReference type="Gene3D" id="1.20.900.10">
    <property type="entry name" value="Dbl homology (DH) domain"/>
    <property type="match status" value="1"/>
</dbReference>
<dbReference type="SUPFAM" id="SSF48065">
    <property type="entry name" value="DBL homology domain (DH-domain)"/>
    <property type="match status" value="1"/>
</dbReference>